<protein>
    <recommendedName>
        <fullName evidence="5">Zinc finger DksA/TraR C4-type domain-containing protein</fullName>
    </recommendedName>
</protein>
<evidence type="ECO:0000259" key="5">
    <source>
        <dbReference type="Pfam" id="PF01258"/>
    </source>
</evidence>
<keyword evidence="1" id="KW-0479">Metal-binding</keyword>
<feature type="zinc finger region" description="dksA C4-type" evidence="4">
    <location>
        <begin position="92"/>
        <end position="116"/>
    </location>
</feature>
<dbReference type="Pfam" id="PF01258">
    <property type="entry name" value="zf-dskA_traR"/>
    <property type="match status" value="1"/>
</dbReference>
<evidence type="ECO:0000313" key="7">
    <source>
        <dbReference type="Proteomes" id="UP000244978"/>
    </source>
</evidence>
<evidence type="ECO:0000256" key="2">
    <source>
        <dbReference type="ARBA" id="ARBA00022771"/>
    </source>
</evidence>
<dbReference type="AlphaFoldDB" id="A0A2U1T080"/>
<name>A0A2U1T080_9MICO</name>
<evidence type="ECO:0000313" key="6">
    <source>
        <dbReference type="EMBL" id="PWB97267.1"/>
    </source>
</evidence>
<proteinExistence type="predicted"/>
<accession>A0A2U1T080</accession>
<dbReference type="Gene3D" id="1.20.120.910">
    <property type="entry name" value="DksA, coiled-coil domain"/>
    <property type="match status" value="1"/>
</dbReference>
<feature type="domain" description="Zinc finger DksA/TraR C4-type" evidence="5">
    <location>
        <begin position="87"/>
        <end position="118"/>
    </location>
</feature>
<keyword evidence="3" id="KW-0862">Zinc</keyword>
<dbReference type="RefSeq" id="WP_108517492.1">
    <property type="nucleotide sequence ID" value="NZ_CP026951.1"/>
</dbReference>
<evidence type="ECO:0000256" key="4">
    <source>
        <dbReference type="PROSITE-ProRule" id="PRU00510"/>
    </source>
</evidence>
<dbReference type="PROSITE" id="PS51128">
    <property type="entry name" value="ZF_DKSA_2"/>
    <property type="match status" value="1"/>
</dbReference>
<dbReference type="SUPFAM" id="SSF57716">
    <property type="entry name" value="Glucocorticoid receptor-like (DNA-binding domain)"/>
    <property type="match status" value="1"/>
</dbReference>
<organism evidence="6 7">
    <name type="scientific">Homoserinimonas hongtaonis</name>
    <dbReference type="NCBI Taxonomy" id="2079791"/>
    <lineage>
        <taxon>Bacteria</taxon>
        <taxon>Bacillati</taxon>
        <taxon>Actinomycetota</taxon>
        <taxon>Actinomycetes</taxon>
        <taxon>Micrococcales</taxon>
        <taxon>Microbacteriaceae</taxon>
        <taxon>Homoserinimonas</taxon>
    </lineage>
</organism>
<dbReference type="KEGG" id="salc:C2138_09925"/>
<sequence>MRFSDARLEGFREQLLSQQRVTEQLMADLGSDIRLIVEARHDSNVDDEHDPEGATIAFERSQTDALLKQSTQRLGEISAALRRIDLGTFGTCVNCGQQIAVARLDARAYAATCIDCAR</sequence>
<comment type="caution">
    <text evidence="6">The sequence shown here is derived from an EMBL/GenBank/DDBJ whole genome shotgun (WGS) entry which is preliminary data.</text>
</comment>
<dbReference type="OrthoDB" id="1121111at2"/>
<dbReference type="GO" id="GO:0008270">
    <property type="term" value="F:zinc ion binding"/>
    <property type="evidence" value="ECO:0007669"/>
    <property type="project" value="UniProtKB-KW"/>
</dbReference>
<gene>
    <name evidence="6" type="ORF">DF220_05070</name>
</gene>
<dbReference type="InterPro" id="IPR037187">
    <property type="entry name" value="DnaK_N"/>
</dbReference>
<keyword evidence="2" id="KW-0863">Zinc-finger</keyword>
<evidence type="ECO:0000256" key="1">
    <source>
        <dbReference type="ARBA" id="ARBA00022723"/>
    </source>
</evidence>
<dbReference type="Proteomes" id="UP000244978">
    <property type="component" value="Unassembled WGS sequence"/>
</dbReference>
<dbReference type="EMBL" id="QEEX01000001">
    <property type="protein sequence ID" value="PWB97267.1"/>
    <property type="molecule type" value="Genomic_DNA"/>
</dbReference>
<keyword evidence="7" id="KW-1185">Reference proteome</keyword>
<dbReference type="SUPFAM" id="SSF109635">
    <property type="entry name" value="DnaK suppressor protein DksA, alpha-hairpin domain"/>
    <property type="match status" value="1"/>
</dbReference>
<dbReference type="InterPro" id="IPR000962">
    <property type="entry name" value="Znf_DskA_TraR"/>
</dbReference>
<dbReference type="PANTHER" id="PTHR33823">
    <property type="entry name" value="RNA POLYMERASE-BINDING TRANSCRIPTION FACTOR DKSA-RELATED"/>
    <property type="match status" value="1"/>
</dbReference>
<reference evidence="7" key="1">
    <citation type="submission" date="2018-04" db="EMBL/GenBank/DDBJ databases">
        <authorList>
            <person name="Liu S."/>
            <person name="Wang Z."/>
            <person name="Li J."/>
        </authorList>
    </citation>
    <scope>NUCLEOTIDE SEQUENCE [LARGE SCALE GENOMIC DNA]</scope>
    <source>
        <strain evidence="7">S1194</strain>
    </source>
</reference>
<evidence type="ECO:0000256" key="3">
    <source>
        <dbReference type="ARBA" id="ARBA00022833"/>
    </source>
</evidence>